<dbReference type="Proteomes" id="UP000231333">
    <property type="component" value="Unassembled WGS sequence"/>
</dbReference>
<evidence type="ECO:0000256" key="1">
    <source>
        <dbReference type="SAM" id="SignalP"/>
    </source>
</evidence>
<reference evidence="2 3" key="1">
    <citation type="submission" date="2017-09" db="EMBL/GenBank/DDBJ databases">
        <title>Depth-based differentiation of microbial function through sediment-hosted aquifers and enrichment of novel symbionts in the deep terrestrial subsurface.</title>
        <authorList>
            <person name="Probst A.J."/>
            <person name="Ladd B."/>
            <person name="Jarett J.K."/>
            <person name="Geller-Mcgrath D.E."/>
            <person name="Sieber C.M."/>
            <person name="Emerson J.B."/>
            <person name="Anantharaman K."/>
            <person name="Thomas B.C."/>
            <person name="Malmstrom R."/>
            <person name="Stieglmeier M."/>
            <person name="Klingl A."/>
            <person name="Woyke T."/>
            <person name="Ryan C.M."/>
            <person name="Banfield J.F."/>
        </authorList>
    </citation>
    <scope>NUCLEOTIDE SEQUENCE [LARGE SCALE GENOMIC DNA]</scope>
    <source>
        <strain evidence="2">CG10_big_fil_rev_8_21_14_0_10_42_12</strain>
    </source>
</reference>
<gene>
    <name evidence="2" type="ORF">COV34_00410</name>
</gene>
<keyword evidence="1" id="KW-0732">Signal</keyword>
<comment type="caution">
    <text evidence="2">The sequence shown here is derived from an EMBL/GenBank/DDBJ whole genome shotgun (WGS) entry which is preliminary data.</text>
</comment>
<dbReference type="AlphaFoldDB" id="A0A2H0QWY0"/>
<feature type="chain" id="PRO_5013829910" evidence="1">
    <location>
        <begin position="21"/>
        <end position="384"/>
    </location>
</feature>
<evidence type="ECO:0000313" key="3">
    <source>
        <dbReference type="Proteomes" id="UP000231333"/>
    </source>
</evidence>
<evidence type="ECO:0000313" key="2">
    <source>
        <dbReference type="EMBL" id="PIR38767.1"/>
    </source>
</evidence>
<protein>
    <submittedName>
        <fullName evidence="2">Uncharacterized protein</fullName>
    </submittedName>
</protein>
<sequence>MRIQFSAMILAIFSFVSVLPAEEQRVIEPTYMVGSGLTKDGPTARDLANTTAKLSAERRSQFHCVPESLLVSYVGEVTSFTDADCDGVAEYVHTIWSQRAGRSLEFGYLVQDQDRTIHSSTTRGLISIDPTYQKNQRLFGKEIEAAMIHTSQSLFDPKRTGDFFLIGGEGPLIEKEVLVEQDEKGEVVREILVNTAVNPYLGFGPQNCLDFAWHKPTQSLLCIGEWQVYDDEEPVSGLWVIPRKLSGQLDWERPRFFWSISENVKYAGLAADETGVYLFIVATDQSGPLATSWLVHVTLQRNGHEGPFGAAYHVISHDLADPTVRQPIAIAKEGLRVVLASYWGNQVTHDIYHVSRDGQKVRPFALGFGKPGGMVVQKIRPGKG</sequence>
<organism evidence="2 3">
    <name type="scientific">Candidatus Zambryskibacteria bacterium CG10_big_fil_rev_8_21_14_0_10_42_12</name>
    <dbReference type="NCBI Taxonomy" id="1975115"/>
    <lineage>
        <taxon>Bacteria</taxon>
        <taxon>Candidatus Zambryskiibacteriota</taxon>
    </lineage>
</organism>
<proteinExistence type="predicted"/>
<dbReference type="EMBL" id="PCXL01000008">
    <property type="protein sequence ID" value="PIR38767.1"/>
    <property type="molecule type" value="Genomic_DNA"/>
</dbReference>
<accession>A0A2H0QWY0</accession>
<name>A0A2H0QWY0_9BACT</name>
<feature type="signal peptide" evidence="1">
    <location>
        <begin position="1"/>
        <end position="20"/>
    </location>
</feature>